<proteinExistence type="predicted"/>
<dbReference type="Proteomes" id="UP001198602">
    <property type="component" value="Unassembled WGS sequence"/>
</dbReference>
<feature type="domain" description="PPM-type phosphatase" evidence="1">
    <location>
        <begin position="193"/>
        <end position="420"/>
    </location>
</feature>
<name>A0ABS7Y9D1_9BURK</name>
<dbReference type="EMBL" id="JAHYBX010000001">
    <property type="protein sequence ID" value="MCA1855592.1"/>
    <property type="molecule type" value="Genomic_DNA"/>
</dbReference>
<sequence>MDQALLSYVRARLAQARPATGGRQIDAFLSSPAFSGLLPTFGARLAREFDRFLADALPPPPQPELPDLALRLPNARAGERYTQRIEVLGKAEALVFEALALPAGLILEADLATGTLSGTPPQAGAFTIVVDYRYAGHPGGRQRRALVQLLVLPDPRTMWQDRPSDRKDPYWKPDAQCDSVRGAGLATLAASKRGRAHAHAGGFRDDDFRIAHVAASGWHLAVVADGAGSARYARRGAALICEQAHARILAALGGSAAARLDASVHALAQARQDPPAGREDALHEALRTDLSHIVGNAAYYAVRAILEEVAAHPDPDAQFRDYASTALIAVGKRYPFGTLCAAYWVGDGAVAIYSRRGGVTLLGAADSGEYAGQTRFLDNAAISHAMLRQRTQVALVEDMTALVLMTDGVSDARFETEARLGRSADWHLFWEELERTAGVGVPGPWSGNEGARRLLDWLDFWSPGNHDDRTIAIVHHVDQD</sequence>
<evidence type="ECO:0000313" key="2">
    <source>
        <dbReference type="EMBL" id="MCA1855592.1"/>
    </source>
</evidence>
<accession>A0ABS7Y9D1</accession>
<dbReference type="InterPro" id="IPR013783">
    <property type="entry name" value="Ig-like_fold"/>
</dbReference>
<keyword evidence="3" id="KW-1185">Reference proteome</keyword>
<protein>
    <submittedName>
        <fullName evidence="2">Protein phosphatase 2C domain-containing protein</fullName>
    </submittedName>
</protein>
<dbReference type="InterPro" id="IPR036457">
    <property type="entry name" value="PPM-type-like_dom_sf"/>
</dbReference>
<comment type="caution">
    <text evidence="2">The sequence shown here is derived from an EMBL/GenBank/DDBJ whole genome shotgun (WGS) entry which is preliminary data.</text>
</comment>
<dbReference type="RefSeq" id="WP_225237929.1">
    <property type="nucleotide sequence ID" value="NZ_JAHYBX010000001.1"/>
</dbReference>
<dbReference type="InterPro" id="IPR001932">
    <property type="entry name" value="PPM-type_phosphatase-like_dom"/>
</dbReference>
<dbReference type="Pfam" id="PF13672">
    <property type="entry name" value="PP2C_2"/>
    <property type="match status" value="1"/>
</dbReference>
<dbReference type="SUPFAM" id="SSF81606">
    <property type="entry name" value="PP2C-like"/>
    <property type="match status" value="1"/>
</dbReference>
<dbReference type="Gene3D" id="3.60.40.10">
    <property type="entry name" value="PPM-type phosphatase domain"/>
    <property type="match status" value="1"/>
</dbReference>
<dbReference type="Gene3D" id="2.60.40.10">
    <property type="entry name" value="Immunoglobulins"/>
    <property type="match status" value="1"/>
</dbReference>
<evidence type="ECO:0000259" key="1">
    <source>
        <dbReference type="Pfam" id="PF13672"/>
    </source>
</evidence>
<reference evidence="2 3" key="1">
    <citation type="submission" date="2021-07" db="EMBL/GenBank/DDBJ databases">
        <title>Characterization of Violacein-producing bacteria and related species.</title>
        <authorList>
            <person name="Wilson H.S."/>
            <person name="De Leon M.E."/>
        </authorList>
    </citation>
    <scope>NUCLEOTIDE SEQUENCE [LARGE SCALE GENOMIC DNA]</scope>
    <source>
        <strain evidence="2 3">HSC-2F05</strain>
    </source>
</reference>
<evidence type="ECO:0000313" key="3">
    <source>
        <dbReference type="Proteomes" id="UP001198602"/>
    </source>
</evidence>
<gene>
    <name evidence="2" type="ORF">LE190_06580</name>
</gene>
<organism evidence="2 3">
    <name type="scientific">Massilia hydrophila</name>
    <dbReference type="NCBI Taxonomy" id="3044279"/>
    <lineage>
        <taxon>Bacteria</taxon>
        <taxon>Pseudomonadati</taxon>
        <taxon>Pseudomonadota</taxon>
        <taxon>Betaproteobacteria</taxon>
        <taxon>Burkholderiales</taxon>
        <taxon>Oxalobacteraceae</taxon>
        <taxon>Telluria group</taxon>
        <taxon>Massilia</taxon>
    </lineage>
</organism>